<dbReference type="EMBL" id="LJIG01002204">
    <property type="protein sequence ID" value="KRT84736.1"/>
    <property type="molecule type" value="Genomic_DNA"/>
</dbReference>
<keyword evidence="2 3" id="KW-0238">DNA-binding</keyword>
<dbReference type="PROSITE" id="PS50061">
    <property type="entry name" value="ETS_DOMAIN_3"/>
    <property type="match status" value="1"/>
</dbReference>
<dbReference type="OrthoDB" id="10067219at2759"/>
<accession>A0A0T6BBN1</accession>
<evidence type="ECO:0000259" key="4">
    <source>
        <dbReference type="PROSITE" id="PS50061"/>
    </source>
</evidence>
<gene>
    <name evidence="5" type="ORF">AMK59_2531</name>
</gene>
<dbReference type="Proteomes" id="UP000051574">
    <property type="component" value="Unassembled WGS sequence"/>
</dbReference>
<sequence length="148" mass="16115">GRYNEGYSEAYLNTFENSPFQTVPSGANNGPEWGHHDMGAGHIPHGHPHAHPAFISSGMTGRDALGQLGPDTKPMIQNGMLTGYPSSGNTGGACFTGTGPIQLWQFLLELLTDKTCQAFISWTGDGWEFKLTDPDEVARRWGIRKNKP</sequence>
<dbReference type="InterPro" id="IPR046328">
    <property type="entry name" value="ETS_fam"/>
</dbReference>
<reference evidence="5 6" key="1">
    <citation type="submission" date="2015-09" db="EMBL/GenBank/DDBJ databases">
        <title>Draft genome of the scarab beetle Oryctes borbonicus.</title>
        <authorList>
            <person name="Meyer J.M."/>
            <person name="Markov G.V."/>
            <person name="Baskaran P."/>
            <person name="Herrmann M."/>
            <person name="Sommer R.J."/>
            <person name="Roedelsperger C."/>
        </authorList>
    </citation>
    <scope>NUCLEOTIDE SEQUENCE [LARGE SCALE GENOMIC DNA]</scope>
    <source>
        <strain evidence="5">OB123</strain>
        <tissue evidence="5">Whole animal</tissue>
    </source>
</reference>
<evidence type="ECO:0000313" key="6">
    <source>
        <dbReference type="Proteomes" id="UP000051574"/>
    </source>
</evidence>
<protein>
    <recommendedName>
        <fullName evidence="4">ETS domain-containing protein</fullName>
    </recommendedName>
</protein>
<dbReference type="SUPFAM" id="SSF46785">
    <property type="entry name" value="Winged helix' DNA-binding domain"/>
    <property type="match status" value="1"/>
</dbReference>
<dbReference type="AlphaFoldDB" id="A0A0T6BBN1"/>
<dbReference type="PANTHER" id="PTHR11849:SF289">
    <property type="entry name" value="ETS-LIKE PROTEIN POINTED"/>
    <property type="match status" value="1"/>
</dbReference>
<keyword evidence="6" id="KW-1185">Reference proteome</keyword>
<feature type="domain" description="ETS" evidence="4">
    <location>
        <begin position="101"/>
        <end position="148"/>
    </location>
</feature>
<dbReference type="InterPro" id="IPR000418">
    <property type="entry name" value="Ets_dom"/>
</dbReference>
<proteinExistence type="inferred from homology"/>
<dbReference type="SMART" id="SM00413">
    <property type="entry name" value="ETS"/>
    <property type="match status" value="1"/>
</dbReference>
<feature type="non-terminal residue" evidence="5">
    <location>
        <position position="148"/>
    </location>
</feature>
<evidence type="ECO:0000313" key="5">
    <source>
        <dbReference type="EMBL" id="KRT84736.1"/>
    </source>
</evidence>
<comment type="similarity">
    <text evidence="1 3">Belongs to the ETS family.</text>
</comment>
<dbReference type="GO" id="GO:0030154">
    <property type="term" value="P:cell differentiation"/>
    <property type="evidence" value="ECO:0007669"/>
    <property type="project" value="TreeGrafter"/>
</dbReference>
<dbReference type="Pfam" id="PF00178">
    <property type="entry name" value="Ets"/>
    <property type="match status" value="1"/>
</dbReference>
<dbReference type="InterPro" id="IPR036390">
    <property type="entry name" value="WH_DNA-bd_sf"/>
</dbReference>
<keyword evidence="3" id="KW-0539">Nucleus</keyword>
<dbReference type="GO" id="GO:0043565">
    <property type="term" value="F:sequence-specific DNA binding"/>
    <property type="evidence" value="ECO:0007669"/>
    <property type="project" value="InterPro"/>
</dbReference>
<dbReference type="PROSITE" id="PS00345">
    <property type="entry name" value="ETS_DOMAIN_1"/>
    <property type="match status" value="1"/>
</dbReference>
<evidence type="ECO:0000256" key="2">
    <source>
        <dbReference type="ARBA" id="ARBA00023125"/>
    </source>
</evidence>
<feature type="non-terminal residue" evidence="5">
    <location>
        <position position="1"/>
    </location>
</feature>
<name>A0A0T6BBN1_9SCAR</name>
<organism evidence="5 6">
    <name type="scientific">Oryctes borbonicus</name>
    <dbReference type="NCBI Taxonomy" id="1629725"/>
    <lineage>
        <taxon>Eukaryota</taxon>
        <taxon>Metazoa</taxon>
        <taxon>Ecdysozoa</taxon>
        <taxon>Arthropoda</taxon>
        <taxon>Hexapoda</taxon>
        <taxon>Insecta</taxon>
        <taxon>Pterygota</taxon>
        <taxon>Neoptera</taxon>
        <taxon>Endopterygota</taxon>
        <taxon>Coleoptera</taxon>
        <taxon>Polyphaga</taxon>
        <taxon>Scarabaeiformia</taxon>
        <taxon>Scarabaeidae</taxon>
        <taxon>Dynastinae</taxon>
        <taxon>Oryctes</taxon>
    </lineage>
</organism>
<dbReference type="PRINTS" id="PR00454">
    <property type="entry name" value="ETSDOMAIN"/>
</dbReference>
<dbReference type="Gene3D" id="1.10.10.10">
    <property type="entry name" value="Winged helix-like DNA-binding domain superfamily/Winged helix DNA-binding domain"/>
    <property type="match status" value="1"/>
</dbReference>
<dbReference type="GO" id="GO:0005634">
    <property type="term" value="C:nucleus"/>
    <property type="evidence" value="ECO:0007669"/>
    <property type="project" value="UniProtKB-SubCell"/>
</dbReference>
<evidence type="ECO:0000256" key="3">
    <source>
        <dbReference type="RuleBase" id="RU004019"/>
    </source>
</evidence>
<evidence type="ECO:0000256" key="1">
    <source>
        <dbReference type="ARBA" id="ARBA00005562"/>
    </source>
</evidence>
<comment type="caution">
    <text evidence="5">The sequence shown here is derived from an EMBL/GenBank/DDBJ whole genome shotgun (WGS) entry which is preliminary data.</text>
</comment>
<dbReference type="GO" id="GO:0000981">
    <property type="term" value="F:DNA-binding transcription factor activity, RNA polymerase II-specific"/>
    <property type="evidence" value="ECO:0007669"/>
    <property type="project" value="TreeGrafter"/>
</dbReference>
<dbReference type="InterPro" id="IPR036388">
    <property type="entry name" value="WH-like_DNA-bd_sf"/>
</dbReference>
<dbReference type="PANTHER" id="PTHR11849">
    <property type="entry name" value="ETS"/>
    <property type="match status" value="1"/>
</dbReference>
<comment type="subcellular location">
    <subcellularLocation>
        <location evidence="3">Nucleus</location>
    </subcellularLocation>
</comment>